<gene>
    <name evidence="1" type="ORF">GGQ98_002680</name>
</gene>
<evidence type="ECO:0000313" key="2">
    <source>
        <dbReference type="Proteomes" id="UP000566324"/>
    </source>
</evidence>
<keyword evidence="2" id="KW-1185">Reference proteome</keyword>
<dbReference type="AlphaFoldDB" id="A0A7W7F747"/>
<accession>A0A7W7F747</accession>
<comment type="caution">
    <text evidence="1">The sequence shown here is derived from an EMBL/GenBank/DDBJ whole genome shotgun (WGS) entry which is preliminary data.</text>
</comment>
<name>A0A7W7F747_9SPHN</name>
<evidence type="ECO:0000313" key="1">
    <source>
        <dbReference type="EMBL" id="MBB4633051.1"/>
    </source>
</evidence>
<dbReference type="RefSeq" id="WP_184070397.1">
    <property type="nucleotide sequence ID" value="NZ_JACHNZ010000033.1"/>
</dbReference>
<proteinExistence type="predicted"/>
<dbReference type="Proteomes" id="UP000566324">
    <property type="component" value="Unassembled WGS sequence"/>
</dbReference>
<organism evidence="1 2">
    <name type="scientific">Sphingosinicella soli</name>
    <dbReference type="NCBI Taxonomy" id="333708"/>
    <lineage>
        <taxon>Bacteria</taxon>
        <taxon>Pseudomonadati</taxon>
        <taxon>Pseudomonadota</taxon>
        <taxon>Alphaproteobacteria</taxon>
        <taxon>Sphingomonadales</taxon>
        <taxon>Sphingosinicellaceae</taxon>
        <taxon>Sphingosinicella</taxon>
    </lineage>
</organism>
<reference evidence="1 2" key="1">
    <citation type="submission" date="2020-08" db="EMBL/GenBank/DDBJ databases">
        <title>Genomic Encyclopedia of Type Strains, Phase IV (KMG-IV): sequencing the most valuable type-strain genomes for metagenomic binning, comparative biology and taxonomic classification.</title>
        <authorList>
            <person name="Goeker M."/>
        </authorList>
    </citation>
    <scope>NUCLEOTIDE SEQUENCE [LARGE SCALE GENOMIC DNA]</scope>
    <source>
        <strain evidence="1 2">DSM 17328</strain>
    </source>
</reference>
<protein>
    <submittedName>
        <fullName evidence="1">Uncharacterized protein</fullName>
    </submittedName>
</protein>
<sequence>MRRLILQGQAFAPTRPALASAAVGIPLLAARRFGPLFATQFLGAFNDNFYKTAMLFLITYMFSPSF</sequence>
<dbReference type="EMBL" id="JACHNZ010000033">
    <property type="protein sequence ID" value="MBB4633051.1"/>
    <property type="molecule type" value="Genomic_DNA"/>
</dbReference>